<feature type="transmembrane region" description="Helical" evidence="1">
    <location>
        <begin position="138"/>
        <end position="156"/>
    </location>
</feature>
<feature type="transmembrane region" description="Helical" evidence="1">
    <location>
        <begin position="51"/>
        <end position="72"/>
    </location>
</feature>
<dbReference type="EMBL" id="UZAD01013246">
    <property type="protein sequence ID" value="VDN92930.1"/>
    <property type="molecule type" value="Genomic_DNA"/>
</dbReference>
<sequence>MSDVYHPGSGGSKGFPPAPYGYPMHCNMSRAFQEMTDDERKCLDERKYWCFLLSSIVTFCVSMLLVVIWRIIAHIFCQRREREEIDAVFDQDEGKQELLKGDLDGIAIKQEEVQIGWMTEAKDWAGELISGQSMTGRILVVLVFVLSIGSLIIYFYDASQ</sequence>
<keyword evidence="1" id="KW-1133">Transmembrane helix</keyword>
<keyword evidence="1" id="KW-0812">Transmembrane</keyword>
<dbReference type="AlphaFoldDB" id="A0A0N4TSU4"/>
<name>A0A0N4TSU4_BRUPA</name>
<gene>
    <name evidence="2" type="ORF">BPAG_LOCUS11744</name>
</gene>
<reference evidence="2 3" key="2">
    <citation type="submission" date="2018-11" db="EMBL/GenBank/DDBJ databases">
        <authorList>
            <consortium name="Pathogen Informatics"/>
        </authorList>
    </citation>
    <scope>NUCLEOTIDE SEQUENCE [LARGE SCALE GENOMIC DNA]</scope>
</reference>
<dbReference type="Proteomes" id="UP000278627">
    <property type="component" value="Unassembled WGS sequence"/>
</dbReference>
<evidence type="ECO:0000313" key="4">
    <source>
        <dbReference type="WBParaSite" id="BPAG_0001178201-mRNA-1"/>
    </source>
</evidence>
<protein>
    <submittedName>
        <fullName evidence="4">Col_cuticle_N domain-containing protein</fullName>
    </submittedName>
</protein>
<dbReference type="STRING" id="6280.A0A0N4TSU4"/>
<proteinExistence type="predicted"/>
<keyword evidence="1" id="KW-0472">Membrane</keyword>
<evidence type="ECO:0000313" key="3">
    <source>
        <dbReference type="Proteomes" id="UP000278627"/>
    </source>
</evidence>
<organism evidence="4">
    <name type="scientific">Brugia pahangi</name>
    <name type="common">Filarial nematode worm</name>
    <dbReference type="NCBI Taxonomy" id="6280"/>
    <lineage>
        <taxon>Eukaryota</taxon>
        <taxon>Metazoa</taxon>
        <taxon>Ecdysozoa</taxon>
        <taxon>Nematoda</taxon>
        <taxon>Chromadorea</taxon>
        <taxon>Rhabditida</taxon>
        <taxon>Spirurina</taxon>
        <taxon>Spiruromorpha</taxon>
        <taxon>Filarioidea</taxon>
        <taxon>Onchocercidae</taxon>
        <taxon>Brugia</taxon>
    </lineage>
</organism>
<keyword evidence="3" id="KW-1185">Reference proteome</keyword>
<accession>A0A0N4TSU4</accession>
<reference evidence="4" key="1">
    <citation type="submission" date="2017-02" db="UniProtKB">
        <authorList>
            <consortium name="WormBaseParasite"/>
        </authorList>
    </citation>
    <scope>IDENTIFICATION</scope>
</reference>
<dbReference type="WBParaSite" id="BPAG_0001178201-mRNA-1">
    <property type="protein sequence ID" value="BPAG_0001178201-mRNA-1"/>
    <property type="gene ID" value="BPAG_0001178201"/>
</dbReference>
<evidence type="ECO:0000256" key="1">
    <source>
        <dbReference type="SAM" id="Phobius"/>
    </source>
</evidence>
<evidence type="ECO:0000313" key="2">
    <source>
        <dbReference type="EMBL" id="VDN92930.1"/>
    </source>
</evidence>